<feature type="compositionally biased region" description="Low complexity" evidence="1">
    <location>
        <begin position="298"/>
        <end position="308"/>
    </location>
</feature>
<name>V8N765_OPHHA</name>
<reference evidence="2 3" key="1">
    <citation type="journal article" date="2013" name="Proc. Natl. Acad. Sci. U.S.A.">
        <title>The king cobra genome reveals dynamic gene evolution and adaptation in the snake venom system.</title>
        <authorList>
            <person name="Vonk F.J."/>
            <person name="Casewell N.R."/>
            <person name="Henkel C.V."/>
            <person name="Heimberg A.M."/>
            <person name="Jansen H.J."/>
            <person name="McCleary R.J."/>
            <person name="Kerkkamp H.M."/>
            <person name="Vos R.A."/>
            <person name="Guerreiro I."/>
            <person name="Calvete J.J."/>
            <person name="Wuster W."/>
            <person name="Woods A.E."/>
            <person name="Logan J.M."/>
            <person name="Harrison R.A."/>
            <person name="Castoe T.A."/>
            <person name="de Koning A.P."/>
            <person name="Pollock D.D."/>
            <person name="Yandell M."/>
            <person name="Calderon D."/>
            <person name="Renjifo C."/>
            <person name="Currier R.B."/>
            <person name="Salgado D."/>
            <person name="Pla D."/>
            <person name="Sanz L."/>
            <person name="Hyder A.S."/>
            <person name="Ribeiro J.M."/>
            <person name="Arntzen J.W."/>
            <person name="van den Thillart G.E."/>
            <person name="Boetzer M."/>
            <person name="Pirovano W."/>
            <person name="Dirks R.P."/>
            <person name="Spaink H.P."/>
            <person name="Duboule D."/>
            <person name="McGlinn E."/>
            <person name="Kini R.M."/>
            <person name="Richardson M.K."/>
        </authorList>
    </citation>
    <scope>NUCLEOTIDE SEQUENCE</scope>
    <source>
        <tissue evidence="2">Blood</tissue>
    </source>
</reference>
<feature type="compositionally biased region" description="Basic and acidic residues" evidence="1">
    <location>
        <begin position="287"/>
        <end position="297"/>
    </location>
</feature>
<keyword evidence="3" id="KW-1185">Reference proteome</keyword>
<feature type="compositionally biased region" description="Low complexity" evidence="1">
    <location>
        <begin position="271"/>
        <end position="283"/>
    </location>
</feature>
<accession>V8N765</accession>
<feature type="non-terminal residue" evidence="2">
    <location>
        <position position="1"/>
    </location>
</feature>
<evidence type="ECO:0000313" key="3">
    <source>
        <dbReference type="Proteomes" id="UP000018936"/>
    </source>
</evidence>
<organism evidence="2 3">
    <name type="scientific">Ophiophagus hannah</name>
    <name type="common">King cobra</name>
    <name type="synonym">Naja hannah</name>
    <dbReference type="NCBI Taxonomy" id="8665"/>
    <lineage>
        <taxon>Eukaryota</taxon>
        <taxon>Metazoa</taxon>
        <taxon>Chordata</taxon>
        <taxon>Craniata</taxon>
        <taxon>Vertebrata</taxon>
        <taxon>Euteleostomi</taxon>
        <taxon>Lepidosauria</taxon>
        <taxon>Squamata</taxon>
        <taxon>Bifurcata</taxon>
        <taxon>Unidentata</taxon>
        <taxon>Episquamata</taxon>
        <taxon>Toxicofera</taxon>
        <taxon>Serpentes</taxon>
        <taxon>Colubroidea</taxon>
        <taxon>Elapidae</taxon>
        <taxon>Elapinae</taxon>
        <taxon>Ophiophagus</taxon>
    </lineage>
</organism>
<dbReference type="AlphaFoldDB" id="V8N765"/>
<gene>
    <name evidence="2" type="primary">Nfatc4</name>
    <name evidence="2" type="ORF">L345_16160</name>
</gene>
<evidence type="ECO:0000313" key="2">
    <source>
        <dbReference type="EMBL" id="ETE58124.1"/>
    </source>
</evidence>
<dbReference type="EMBL" id="AZIM01007192">
    <property type="protein sequence ID" value="ETE58124.1"/>
    <property type="molecule type" value="Genomic_DNA"/>
</dbReference>
<feature type="compositionally biased region" description="Pro residues" evidence="1">
    <location>
        <begin position="67"/>
        <end position="81"/>
    </location>
</feature>
<comment type="caution">
    <text evidence="2">The sequence shown here is derived from an EMBL/GenBank/DDBJ whole genome shotgun (WGS) entry which is preliminary data.</text>
</comment>
<evidence type="ECO:0000256" key="1">
    <source>
        <dbReference type="SAM" id="MobiDB-lite"/>
    </source>
</evidence>
<protein>
    <submittedName>
        <fullName evidence="2">Nuclear factor of activated T-cells, cytoplasmic 4</fullName>
    </submittedName>
</protein>
<dbReference type="Proteomes" id="UP000018936">
    <property type="component" value="Unassembled WGS sequence"/>
</dbReference>
<sequence>MSQELQEEEERWAQEDKENSFQFGLSSKVILVRWGPHPALESHPCPLSALGSRLPSRALGPTGNGPTPDPPRRLPPPPPASQPWTDPWEQQPGATVSIGLAGEVGKGLAQPGHQGSCWLRTQCPASLVTMVEICPPPGLSPGPSACCPNQDEKQPGLAFCGNAALVWKKVRPPCNDPHRVMGAAICPHSRGQSFSAMLGHWNMPDAAGWGRWEVQSIGDSQHSAEIHRKLPRSPNLPGGLVGFAEPVSRPAGAEGACRQSPTNHGGFWKEGGPLLPLQPGGVLAEEGAGHGARERRPVAAASVARPSEGSQSSRGQPWLQGITSGAALPKAGEKPRGGTTEGTSGFASGPPKGLPVIIAP</sequence>
<feature type="region of interest" description="Disordered" evidence="1">
    <location>
        <begin position="42"/>
        <end position="92"/>
    </location>
</feature>
<proteinExistence type="predicted"/>
<feature type="region of interest" description="Disordered" evidence="1">
    <location>
        <begin position="250"/>
        <end position="360"/>
    </location>
</feature>